<reference evidence="2" key="1">
    <citation type="journal article" date="2014" name="Front. Microbiol.">
        <title>High frequency of phylogenetically diverse reductive dehalogenase-homologous genes in deep subseafloor sedimentary metagenomes.</title>
        <authorList>
            <person name="Kawai M."/>
            <person name="Futagami T."/>
            <person name="Toyoda A."/>
            <person name="Takaki Y."/>
            <person name="Nishi S."/>
            <person name="Hori S."/>
            <person name="Arai W."/>
            <person name="Tsubouchi T."/>
            <person name="Morono Y."/>
            <person name="Uchiyama I."/>
            <person name="Ito T."/>
            <person name="Fujiyama A."/>
            <person name="Inagaki F."/>
            <person name="Takami H."/>
        </authorList>
    </citation>
    <scope>NUCLEOTIDE SEQUENCE</scope>
    <source>
        <strain evidence="2">Expedition CK06-06</strain>
    </source>
</reference>
<dbReference type="InterPro" id="IPR025665">
    <property type="entry name" value="Beta-barrel_OMP_2"/>
</dbReference>
<dbReference type="AlphaFoldDB" id="X1DWV2"/>
<organism evidence="2">
    <name type="scientific">marine sediment metagenome</name>
    <dbReference type="NCBI Taxonomy" id="412755"/>
    <lineage>
        <taxon>unclassified sequences</taxon>
        <taxon>metagenomes</taxon>
        <taxon>ecological metagenomes</taxon>
    </lineage>
</organism>
<proteinExistence type="predicted"/>
<protein>
    <recommendedName>
        <fullName evidence="1">Outer membrane protein beta-barrel domain-containing protein</fullName>
    </recommendedName>
</protein>
<dbReference type="EMBL" id="BART01025436">
    <property type="protein sequence ID" value="GAH00873.1"/>
    <property type="molecule type" value="Genomic_DNA"/>
</dbReference>
<sequence>EEEILGDTLKIWIKLDYLEIPVLAKIIVPTPGGVKPCLFAGPVLALKLSGKMKAEYAGESVEEDIEDEDMKSTDFGLVIGAGLDFGLGVSGMGKLTVDIRYSLGLSTISTFEGDDVKNGVFSLMVGFSF</sequence>
<gene>
    <name evidence="2" type="ORF">S01H4_45656</name>
</gene>
<feature type="domain" description="Outer membrane protein beta-barrel" evidence="1">
    <location>
        <begin position="9"/>
        <end position="108"/>
    </location>
</feature>
<accession>X1DWV2</accession>
<name>X1DWV2_9ZZZZ</name>
<comment type="caution">
    <text evidence="2">The sequence shown here is derived from an EMBL/GenBank/DDBJ whole genome shotgun (WGS) entry which is preliminary data.</text>
</comment>
<dbReference type="Pfam" id="PF13568">
    <property type="entry name" value="OMP_b-brl_2"/>
    <property type="match status" value="1"/>
</dbReference>
<feature type="non-terminal residue" evidence="2">
    <location>
        <position position="1"/>
    </location>
</feature>
<evidence type="ECO:0000313" key="2">
    <source>
        <dbReference type="EMBL" id="GAH00873.1"/>
    </source>
</evidence>
<evidence type="ECO:0000259" key="1">
    <source>
        <dbReference type="Pfam" id="PF13568"/>
    </source>
</evidence>